<dbReference type="PANTHER" id="PTHR35579:SF3">
    <property type="entry name" value="CRISPR SYSTEM CMS ENDORIBONUCLEASE CSM3"/>
    <property type="match status" value="1"/>
</dbReference>
<proteinExistence type="inferred from homology"/>
<protein>
    <recommendedName>
        <fullName evidence="2">CRISPR system Cms endoribonuclease Csm3</fullName>
    </recommendedName>
    <alternativeName>
        <fullName evidence="8">CRISPR type III A-associated RAMP protein Csm3</fullName>
    </alternativeName>
</protein>
<keyword evidence="6" id="KW-0694">RNA-binding</keyword>
<evidence type="ECO:0000313" key="11">
    <source>
        <dbReference type="Proteomes" id="UP000050833"/>
    </source>
</evidence>
<feature type="domain" description="CRISPR type III-associated protein" evidence="9">
    <location>
        <begin position="10"/>
        <end position="191"/>
    </location>
</feature>
<dbReference type="EMBL" id="LLKB01000005">
    <property type="protein sequence ID" value="KQC84613.1"/>
    <property type="molecule type" value="Genomic_DNA"/>
</dbReference>
<dbReference type="InterPro" id="IPR005537">
    <property type="entry name" value="RAMP_III_fam"/>
</dbReference>
<sequence length="218" mass="23831">MFAKIEITGEIKVVSGLHIGASDAFAAIGAIDSPVVRDAYSDLPMIPGSSLKGKIRSLLAKAYPNDFEKTADDDSDNILRLFGCAKKDKLKNSRLIFSDMVMDNWTELKKLGLQGQTEAKFENTISRMTSEANPRQIERVVRGATFPLQLIYNVENEDEIIEDIALLKEGMTLLSYDYLGGSGSRGYGKVKFSGVAADVVVGDVADEIIDKCNEILAE</sequence>
<dbReference type="Proteomes" id="UP000050833">
    <property type="component" value="Unassembled WGS sequence"/>
</dbReference>
<dbReference type="RefSeq" id="WP_055943485.1">
    <property type="nucleotide sequence ID" value="NZ_LLKB01000005.1"/>
</dbReference>
<dbReference type="NCBIfam" id="TIGR02582">
    <property type="entry name" value="cas7_TM1809"/>
    <property type="match status" value="1"/>
</dbReference>
<reference evidence="10 11" key="1">
    <citation type="submission" date="2015-10" db="EMBL/GenBank/DDBJ databases">
        <title>Butyribacter intestini gen. nov., sp. nov., a butyric acid-producing bacterium of the family Lachnospiraceae isolated from the human faeces.</title>
        <authorList>
            <person name="Zou Y."/>
            <person name="Xue W."/>
            <person name="Luo G."/>
            <person name="Lv M."/>
        </authorList>
    </citation>
    <scope>NUCLEOTIDE SEQUENCE [LARGE SCALE GENOMIC DNA]</scope>
    <source>
        <strain evidence="10 11">TF01-11</strain>
    </source>
</reference>
<comment type="caution">
    <text evidence="10">The sequence shown here is derived from an EMBL/GenBank/DDBJ whole genome shotgun (WGS) entry which is preliminary data.</text>
</comment>
<keyword evidence="3" id="KW-0540">Nuclease</keyword>
<organism evidence="10 11">
    <name type="scientific">Butyribacter intestini</name>
    <dbReference type="NCBI Taxonomy" id="1703332"/>
    <lineage>
        <taxon>Bacteria</taxon>
        <taxon>Bacillati</taxon>
        <taxon>Bacillota</taxon>
        <taxon>Clostridia</taxon>
        <taxon>Lachnospirales</taxon>
        <taxon>Lachnospiraceae</taxon>
        <taxon>Butyribacter</taxon>
    </lineage>
</organism>
<evidence type="ECO:0000313" key="10">
    <source>
        <dbReference type="EMBL" id="KQC84613.1"/>
    </source>
</evidence>
<dbReference type="GO" id="GO:0004519">
    <property type="term" value="F:endonuclease activity"/>
    <property type="evidence" value="ECO:0007669"/>
    <property type="project" value="UniProtKB-KW"/>
</dbReference>
<dbReference type="PANTHER" id="PTHR35579">
    <property type="entry name" value="CRISPR SYSTEM CMS ENDORIBONUCLEASE CSM3"/>
    <property type="match status" value="1"/>
</dbReference>
<keyword evidence="5" id="KW-0378">Hydrolase</keyword>
<gene>
    <name evidence="10" type="ORF">APZ18_07660</name>
</gene>
<evidence type="ECO:0000256" key="2">
    <source>
        <dbReference type="ARBA" id="ARBA00022150"/>
    </source>
</evidence>
<name>A0AAW3JPG2_9FIRM</name>
<evidence type="ECO:0000259" key="9">
    <source>
        <dbReference type="Pfam" id="PF03787"/>
    </source>
</evidence>
<evidence type="ECO:0000256" key="4">
    <source>
        <dbReference type="ARBA" id="ARBA00022759"/>
    </source>
</evidence>
<evidence type="ECO:0000256" key="1">
    <source>
        <dbReference type="ARBA" id="ARBA00006342"/>
    </source>
</evidence>
<dbReference type="AlphaFoldDB" id="A0AAW3JPG2"/>
<dbReference type="InterPro" id="IPR052216">
    <property type="entry name" value="CRISPR_Csm3_endoribonuclease"/>
</dbReference>
<dbReference type="GO" id="GO:0003723">
    <property type="term" value="F:RNA binding"/>
    <property type="evidence" value="ECO:0007669"/>
    <property type="project" value="UniProtKB-KW"/>
</dbReference>
<dbReference type="GO" id="GO:0016787">
    <property type="term" value="F:hydrolase activity"/>
    <property type="evidence" value="ECO:0007669"/>
    <property type="project" value="UniProtKB-KW"/>
</dbReference>
<evidence type="ECO:0000256" key="3">
    <source>
        <dbReference type="ARBA" id="ARBA00022722"/>
    </source>
</evidence>
<keyword evidence="11" id="KW-1185">Reference proteome</keyword>
<evidence type="ECO:0000256" key="7">
    <source>
        <dbReference type="ARBA" id="ARBA00023118"/>
    </source>
</evidence>
<dbReference type="InterPro" id="IPR013412">
    <property type="entry name" value="CRISPR-assoc_RAMP_Csm3"/>
</dbReference>
<dbReference type="Pfam" id="PF03787">
    <property type="entry name" value="RAMPs"/>
    <property type="match status" value="1"/>
</dbReference>
<accession>A0AAW3JPG2</accession>
<evidence type="ECO:0000256" key="8">
    <source>
        <dbReference type="ARBA" id="ARBA00033183"/>
    </source>
</evidence>
<keyword evidence="7" id="KW-0051">Antiviral defense</keyword>
<evidence type="ECO:0000256" key="6">
    <source>
        <dbReference type="ARBA" id="ARBA00022884"/>
    </source>
</evidence>
<comment type="similarity">
    <text evidence="1">Belongs to the CRISPR-associated Csm3 family.</text>
</comment>
<keyword evidence="4" id="KW-0255">Endonuclease</keyword>
<dbReference type="GO" id="GO:0051607">
    <property type="term" value="P:defense response to virus"/>
    <property type="evidence" value="ECO:0007669"/>
    <property type="project" value="UniProtKB-KW"/>
</dbReference>
<evidence type="ECO:0000256" key="5">
    <source>
        <dbReference type="ARBA" id="ARBA00022801"/>
    </source>
</evidence>